<reference evidence="7 8" key="1">
    <citation type="journal article" date="2003" name="Int. J. Syst. Evol. Microbiol.">
        <title>Kocuria polaris sp. nov., an orange-pigmented psychrophilic bacterium isolated from an Antarctic cyanobacterial mat sample.</title>
        <authorList>
            <person name="Reddy G.S."/>
            <person name="Prakash J.S."/>
            <person name="Prabahar V."/>
            <person name="Matsumoto G.I."/>
            <person name="Stackebrandt E."/>
            <person name="Shivaji S."/>
        </authorList>
    </citation>
    <scope>NUCLEOTIDE SEQUENCE [LARGE SCALE GENOMIC DNA]</scope>
    <source>
        <strain evidence="7 8">CMS 76or</strain>
    </source>
</reference>
<dbReference type="InterPro" id="IPR011766">
    <property type="entry name" value="TPP_enzyme_TPP-bd"/>
</dbReference>
<dbReference type="GO" id="GO:0009099">
    <property type="term" value="P:L-valine biosynthetic process"/>
    <property type="evidence" value="ECO:0007669"/>
    <property type="project" value="TreeGrafter"/>
</dbReference>
<feature type="domain" description="Thiamine pyrophosphate enzyme central" evidence="4">
    <location>
        <begin position="205"/>
        <end position="339"/>
    </location>
</feature>
<dbReference type="InterPro" id="IPR029061">
    <property type="entry name" value="THDP-binding"/>
</dbReference>
<dbReference type="GO" id="GO:0009097">
    <property type="term" value="P:isoleucine biosynthetic process"/>
    <property type="evidence" value="ECO:0007669"/>
    <property type="project" value="TreeGrafter"/>
</dbReference>
<evidence type="ECO:0000313" key="8">
    <source>
        <dbReference type="Proteomes" id="UP000030466"/>
    </source>
</evidence>
<dbReference type="RefSeq" id="WP_035924343.1">
    <property type="nucleotide sequence ID" value="NZ_JSUH01000003.1"/>
</dbReference>
<keyword evidence="8" id="KW-1185">Reference proteome</keyword>
<comment type="similarity">
    <text evidence="1 3">Belongs to the TPP enzyme family.</text>
</comment>
<dbReference type="Gene3D" id="3.40.50.1220">
    <property type="entry name" value="TPP-binding domain"/>
    <property type="match status" value="1"/>
</dbReference>
<evidence type="ECO:0000313" key="7">
    <source>
        <dbReference type="EMBL" id="KHD98353.1"/>
    </source>
</evidence>
<dbReference type="AlphaFoldDB" id="A0A0A6VW10"/>
<dbReference type="Pfam" id="PF02775">
    <property type="entry name" value="TPP_enzyme_C"/>
    <property type="match status" value="1"/>
</dbReference>
<gene>
    <name evidence="7" type="ORF">GY22_04670</name>
</gene>
<dbReference type="CDD" id="cd00568">
    <property type="entry name" value="TPP_enzymes"/>
    <property type="match status" value="1"/>
</dbReference>
<organism evidence="7 8">
    <name type="scientific">Kocuria rosea subsp. polaris</name>
    <dbReference type="NCBI Taxonomy" id="136273"/>
    <lineage>
        <taxon>Bacteria</taxon>
        <taxon>Bacillati</taxon>
        <taxon>Actinomycetota</taxon>
        <taxon>Actinomycetes</taxon>
        <taxon>Micrococcales</taxon>
        <taxon>Micrococcaceae</taxon>
        <taxon>Kocuria</taxon>
    </lineage>
</organism>
<dbReference type="PANTHER" id="PTHR18968">
    <property type="entry name" value="THIAMINE PYROPHOSPHATE ENZYMES"/>
    <property type="match status" value="1"/>
</dbReference>
<evidence type="ECO:0000259" key="4">
    <source>
        <dbReference type="Pfam" id="PF00205"/>
    </source>
</evidence>
<evidence type="ECO:0000259" key="6">
    <source>
        <dbReference type="Pfam" id="PF02776"/>
    </source>
</evidence>
<dbReference type="InterPro" id="IPR029035">
    <property type="entry name" value="DHS-like_NAD/FAD-binding_dom"/>
</dbReference>
<dbReference type="NCBIfam" id="NF006052">
    <property type="entry name" value="PRK08199.1"/>
    <property type="match status" value="1"/>
</dbReference>
<accession>A0A0A6VW10</accession>
<evidence type="ECO:0000259" key="5">
    <source>
        <dbReference type="Pfam" id="PF02775"/>
    </source>
</evidence>
<dbReference type="EMBL" id="JSUH01000003">
    <property type="protein sequence ID" value="KHD98353.1"/>
    <property type="molecule type" value="Genomic_DNA"/>
</dbReference>
<dbReference type="GO" id="GO:0000287">
    <property type="term" value="F:magnesium ion binding"/>
    <property type="evidence" value="ECO:0007669"/>
    <property type="project" value="InterPro"/>
</dbReference>
<dbReference type="InterPro" id="IPR012001">
    <property type="entry name" value="Thiamin_PyroP_enz_TPP-bd_dom"/>
</dbReference>
<dbReference type="InterPro" id="IPR012000">
    <property type="entry name" value="Thiamin_PyroP_enz_cen_dom"/>
</dbReference>
<dbReference type="SUPFAM" id="SSF52467">
    <property type="entry name" value="DHS-like NAD/FAD-binding domain"/>
    <property type="match status" value="1"/>
</dbReference>
<dbReference type="GO" id="GO:0050660">
    <property type="term" value="F:flavin adenine dinucleotide binding"/>
    <property type="evidence" value="ECO:0007669"/>
    <property type="project" value="TreeGrafter"/>
</dbReference>
<protein>
    <submittedName>
        <fullName evidence="7">Acetolactate synthase</fullName>
    </submittedName>
</protein>
<dbReference type="Gene3D" id="3.40.50.970">
    <property type="match status" value="2"/>
</dbReference>
<name>A0A0A6VW10_KOCRO</name>
<evidence type="ECO:0000256" key="1">
    <source>
        <dbReference type="ARBA" id="ARBA00007812"/>
    </source>
</evidence>
<dbReference type="Proteomes" id="UP000030466">
    <property type="component" value="Unassembled WGS sequence"/>
</dbReference>
<dbReference type="CDD" id="cd07035">
    <property type="entry name" value="TPP_PYR_POX_like"/>
    <property type="match status" value="1"/>
</dbReference>
<proteinExistence type="inferred from homology"/>
<dbReference type="PANTHER" id="PTHR18968:SF120">
    <property type="entry name" value="ACETOLACTATE SYNTHASE LARGE SUBUNIT"/>
    <property type="match status" value="1"/>
</dbReference>
<evidence type="ECO:0000256" key="2">
    <source>
        <dbReference type="ARBA" id="ARBA00023052"/>
    </source>
</evidence>
<dbReference type="GO" id="GO:0003984">
    <property type="term" value="F:acetolactate synthase activity"/>
    <property type="evidence" value="ECO:0007669"/>
    <property type="project" value="TreeGrafter"/>
</dbReference>
<dbReference type="Pfam" id="PF02776">
    <property type="entry name" value="TPP_enzyme_N"/>
    <property type="match status" value="1"/>
</dbReference>
<dbReference type="GO" id="GO:0005948">
    <property type="term" value="C:acetolactate synthase complex"/>
    <property type="evidence" value="ECO:0007669"/>
    <property type="project" value="TreeGrafter"/>
</dbReference>
<sequence>MTQTTADPASPAQTTARKSAGHVIVDTLVAHGVQRTYVVPGESYLDVLDGLHHSSIETVVCRHEGGAAYMAEADGKMGPVPGVAMVTRGPGAANAHVGLHTSWQDSTPMVLFVGLIPFEHRDKEAFQEFDPHAWFDSGAKRVMVLDHAERASEIVAEAMFAANSGRPGPVVVGLPEDIIRAEIDATLHPPIPVAHGGMTVNDWKALRDALSTAEKPLFVTGGNDWTVEGAAGLTDWLEEHHLPAAAEWRTEGTVPFDSDSYVGPIGYGRPKATFEMLEETDLLVFVGTVPGDVITNGFLVRQDWEKKNFLVTIDPSLRGRSGPVSYQIVAKPDVFVRDLVRIDLPAKPAWKEWTARLRAQQVEFSTPVSTEPATEPSGGRARMDTMMAHLVAGLPDDAMCTFGAGEHTNWAHRYFPAKGYAAMISARNGSMGYSVPSAVAASLRYPGRRVVTIAGDGEFLMNGQELATAAQYGATPLVIVMDNQEYGTIRTHQERDYPDRVSGTQLKNPDFALMAQAFGGFGVRVETDAEIPGALEAALRAIDEEGQFALIHLIVEQRVKAY</sequence>
<dbReference type="SUPFAM" id="SSF52518">
    <property type="entry name" value="Thiamin diphosphate-binding fold (THDP-binding)"/>
    <property type="match status" value="2"/>
</dbReference>
<comment type="caution">
    <text evidence="7">The sequence shown here is derived from an EMBL/GenBank/DDBJ whole genome shotgun (WGS) entry which is preliminary data.</text>
</comment>
<dbReference type="Pfam" id="PF00205">
    <property type="entry name" value="TPP_enzyme_M"/>
    <property type="match status" value="1"/>
</dbReference>
<evidence type="ECO:0000256" key="3">
    <source>
        <dbReference type="RuleBase" id="RU362132"/>
    </source>
</evidence>
<feature type="domain" description="Thiamine pyrophosphate enzyme TPP-binding" evidence="5">
    <location>
        <begin position="403"/>
        <end position="552"/>
    </location>
</feature>
<dbReference type="OrthoDB" id="4494979at2"/>
<keyword evidence="2 3" id="KW-0786">Thiamine pyrophosphate</keyword>
<dbReference type="GO" id="GO:0030976">
    <property type="term" value="F:thiamine pyrophosphate binding"/>
    <property type="evidence" value="ECO:0007669"/>
    <property type="project" value="InterPro"/>
</dbReference>
<feature type="domain" description="Thiamine pyrophosphate enzyme N-terminal TPP-binding" evidence="6">
    <location>
        <begin position="20"/>
        <end position="132"/>
    </location>
</feature>
<dbReference type="InterPro" id="IPR045229">
    <property type="entry name" value="TPP_enz"/>
</dbReference>